<organism evidence="1 2">
    <name type="scientific">Didymella exigua CBS 183.55</name>
    <dbReference type="NCBI Taxonomy" id="1150837"/>
    <lineage>
        <taxon>Eukaryota</taxon>
        <taxon>Fungi</taxon>
        <taxon>Dikarya</taxon>
        <taxon>Ascomycota</taxon>
        <taxon>Pezizomycotina</taxon>
        <taxon>Dothideomycetes</taxon>
        <taxon>Pleosporomycetidae</taxon>
        <taxon>Pleosporales</taxon>
        <taxon>Pleosporineae</taxon>
        <taxon>Didymellaceae</taxon>
        <taxon>Didymella</taxon>
    </lineage>
</organism>
<evidence type="ECO:0000313" key="1">
    <source>
        <dbReference type="EMBL" id="KAF1922423.1"/>
    </source>
</evidence>
<dbReference type="InterPro" id="IPR036397">
    <property type="entry name" value="RNaseH_sf"/>
</dbReference>
<dbReference type="OrthoDB" id="3774633at2759"/>
<evidence type="ECO:0000313" key="2">
    <source>
        <dbReference type="Proteomes" id="UP000800082"/>
    </source>
</evidence>
<protein>
    <recommendedName>
        <fullName evidence="3">Tc1-like transposase DDE domain-containing protein</fullName>
    </recommendedName>
</protein>
<accession>A0A6A5R458</accession>
<dbReference type="EMBL" id="ML979027">
    <property type="protein sequence ID" value="KAF1922423.1"/>
    <property type="molecule type" value="Genomic_DNA"/>
</dbReference>
<sequence>MWWPGHSPDVNASEHAWPWIRRHVTQDFTPSCTGIECKRQWEEEWDAIPIEVINKWVMSIPEVVRRIIKHGGNNDFHG</sequence>
<evidence type="ECO:0008006" key="3">
    <source>
        <dbReference type="Google" id="ProtNLM"/>
    </source>
</evidence>
<dbReference type="GO" id="GO:0003676">
    <property type="term" value="F:nucleic acid binding"/>
    <property type="evidence" value="ECO:0007669"/>
    <property type="project" value="InterPro"/>
</dbReference>
<dbReference type="RefSeq" id="XP_033442676.1">
    <property type="nucleotide sequence ID" value="XM_033589726.1"/>
</dbReference>
<name>A0A6A5R458_9PLEO</name>
<dbReference type="Proteomes" id="UP000800082">
    <property type="component" value="Unassembled WGS sequence"/>
</dbReference>
<dbReference type="GeneID" id="54347374"/>
<dbReference type="Gene3D" id="3.30.420.10">
    <property type="entry name" value="Ribonuclease H-like superfamily/Ribonuclease H"/>
    <property type="match status" value="1"/>
</dbReference>
<dbReference type="AlphaFoldDB" id="A0A6A5R458"/>
<reference evidence="1" key="1">
    <citation type="journal article" date="2020" name="Stud. Mycol.">
        <title>101 Dothideomycetes genomes: a test case for predicting lifestyles and emergence of pathogens.</title>
        <authorList>
            <person name="Haridas S."/>
            <person name="Albert R."/>
            <person name="Binder M."/>
            <person name="Bloem J."/>
            <person name="Labutti K."/>
            <person name="Salamov A."/>
            <person name="Andreopoulos B."/>
            <person name="Baker S."/>
            <person name="Barry K."/>
            <person name="Bills G."/>
            <person name="Bluhm B."/>
            <person name="Cannon C."/>
            <person name="Castanera R."/>
            <person name="Culley D."/>
            <person name="Daum C."/>
            <person name="Ezra D."/>
            <person name="Gonzalez J."/>
            <person name="Henrissat B."/>
            <person name="Kuo A."/>
            <person name="Liang C."/>
            <person name="Lipzen A."/>
            <person name="Lutzoni F."/>
            <person name="Magnuson J."/>
            <person name="Mondo S."/>
            <person name="Nolan M."/>
            <person name="Ohm R."/>
            <person name="Pangilinan J."/>
            <person name="Park H.-J."/>
            <person name="Ramirez L."/>
            <person name="Alfaro M."/>
            <person name="Sun H."/>
            <person name="Tritt A."/>
            <person name="Yoshinaga Y."/>
            <person name="Zwiers L.-H."/>
            <person name="Turgeon B."/>
            <person name="Goodwin S."/>
            <person name="Spatafora J."/>
            <person name="Crous P."/>
            <person name="Grigoriev I."/>
        </authorList>
    </citation>
    <scope>NUCLEOTIDE SEQUENCE</scope>
    <source>
        <strain evidence="1">CBS 183.55</strain>
    </source>
</reference>
<keyword evidence="2" id="KW-1185">Reference proteome</keyword>
<proteinExistence type="predicted"/>
<gene>
    <name evidence="1" type="ORF">M421DRAFT_367052</name>
</gene>